<comment type="caution">
    <text evidence="2">The sequence shown here is derived from an EMBL/GenBank/DDBJ whole genome shotgun (WGS) entry which is preliminary data.</text>
</comment>
<dbReference type="EMBL" id="JARBJD010000196">
    <property type="protein sequence ID" value="KAK2947580.1"/>
    <property type="molecule type" value="Genomic_DNA"/>
</dbReference>
<feature type="compositionally biased region" description="Polar residues" evidence="1">
    <location>
        <begin position="9"/>
        <end position="21"/>
    </location>
</feature>
<gene>
    <name evidence="2" type="ORF">BLNAU_17485</name>
</gene>
<evidence type="ECO:0000256" key="1">
    <source>
        <dbReference type="SAM" id="MobiDB-lite"/>
    </source>
</evidence>
<protein>
    <submittedName>
        <fullName evidence="2">Uncharacterized protein</fullName>
    </submittedName>
</protein>
<feature type="region of interest" description="Disordered" evidence="1">
    <location>
        <begin position="1"/>
        <end position="23"/>
    </location>
</feature>
<dbReference type="Proteomes" id="UP001281761">
    <property type="component" value="Unassembled WGS sequence"/>
</dbReference>
<evidence type="ECO:0000313" key="3">
    <source>
        <dbReference type="Proteomes" id="UP001281761"/>
    </source>
</evidence>
<evidence type="ECO:0000313" key="2">
    <source>
        <dbReference type="EMBL" id="KAK2947580.1"/>
    </source>
</evidence>
<proteinExistence type="predicted"/>
<name>A0ABQ9X8Q4_9EUKA</name>
<organism evidence="2 3">
    <name type="scientific">Blattamonas nauphoetae</name>
    <dbReference type="NCBI Taxonomy" id="2049346"/>
    <lineage>
        <taxon>Eukaryota</taxon>
        <taxon>Metamonada</taxon>
        <taxon>Preaxostyla</taxon>
        <taxon>Oxymonadida</taxon>
        <taxon>Blattamonas</taxon>
    </lineage>
</organism>
<accession>A0ABQ9X8Q4</accession>
<keyword evidence="3" id="KW-1185">Reference proteome</keyword>
<reference evidence="2 3" key="1">
    <citation type="journal article" date="2022" name="bioRxiv">
        <title>Genomics of Preaxostyla Flagellates Illuminates Evolutionary Transitions and the Path Towards Mitochondrial Loss.</title>
        <authorList>
            <person name="Novak L.V.F."/>
            <person name="Treitli S.C."/>
            <person name="Pyrih J."/>
            <person name="Halakuc P."/>
            <person name="Pipaliya S.V."/>
            <person name="Vacek V."/>
            <person name="Brzon O."/>
            <person name="Soukal P."/>
            <person name="Eme L."/>
            <person name="Dacks J.B."/>
            <person name="Karnkowska A."/>
            <person name="Elias M."/>
            <person name="Hampl V."/>
        </authorList>
    </citation>
    <scope>NUCLEOTIDE SEQUENCE [LARGE SCALE GENOMIC DNA]</scope>
    <source>
        <strain evidence="2">NAU3</strain>
        <tissue evidence="2">Gut</tissue>
    </source>
</reference>
<sequence>MRVERDPLTSHTGGRSNSHLFPSSLHMSLGREDWTTSHYYTHSSIEQDSGHISNGSHTNKHKIACGILINKRPLALTSHSDILNPHSPSLIQHIHTLIVSIHPTLVWT</sequence>